<feature type="domain" description="NPH3" evidence="4">
    <location>
        <begin position="1"/>
        <end position="183"/>
    </location>
</feature>
<protein>
    <recommendedName>
        <fullName evidence="4">NPH3 domain-containing protein</fullName>
    </recommendedName>
</protein>
<evidence type="ECO:0000259" key="4">
    <source>
        <dbReference type="PROSITE" id="PS51649"/>
    </source>
</evidence>
<reference evidence="5 7" key="1">
    <citation type="journal article" date="2012" name="Nat. Biotechnol.">
        <title>Reference genome sequence of the model plant Setaria.</title>
        <authorList>
            <person name="Bennetzen J.L."/>
            <person name="Schmutz J."/>
            <person name="Wang H."/>
            <person name="Percifield R."/>
            <person name="Hawkins J."/>
            <person name="Pontaroli A.C."/>
            <person name="Estep M."/>
            <person name="Feng L."/>
            <person name="Vaughn J.N."/>
            <person name="Grimwood J."/>
            <person name="Jenkins J."/>
            <person name="Barry K."/>
            <person name="Lindquist E."/>
            <person name="Hellsten U."/>
            <person name="Deshpande S."/>
            <person name="Wang X."/>
            <person name="Wu X."/>
            <person name="Mitros T."/>
            <person name="Triplett J."/>
            <person name="Yang X."/>
            <person name="Ye C.Y."/>
            <person name="Mauro-Herrera M."/>
            <person name="Wang L."/>
            <person name="Li P."/>
            <person name="Sharma M."/>
            <person name="Sharma R."/>
            <person name="Ronald P.C."/>
            <person name="Panaud O."/>
            <person name="Kellogg E.A."/>
            <person name="Brutnell T.P."/>
            <person name="Doust A.N."/>
            <person name="Tuskan G.A."/>
            <person name="Rokhsar D."/>
            <person name="Devos K.M."/>
        </authorList>
    </citation>
    <scope>NUCLEOTIDE SEQUENCE [LARGE SCALE GENOMIC DNA]</scope>
    <source>
        <strain evidence="7">cv. Yugu1</strain>
        <strain evidence="5">Yugu1</strain>
    </source>
</reference>
<keyword evidence="7" id="KW-1185">Reference proteome</keyword>
<dbReference type="UniPathway" id="UPA00143"/>
<dbReference type="Pfam" id="PF03000">
    <property type="entry name" value="NPH3"/>
    <property type="match status" value="1"/>
</dbReference>
<evidence type="ECO:0000313" key="5">
    <source>
        <dbReference type="EMBL" id="RCV23740.1"/>
    </source>
</evidence>
<dbReference type="OMA" id="FKHESKD"/>
<dbReference type="EnsemblPlants" id="KQL03516">
    <property type="protein sequence ID" value="KQL03516"/>
    <property type="gene ID" value="SETIT_004927mg"/>
</dbReference>
<sequence length="243" mass="26859">MPLALPAGIEKRMSSHLGQAVLDDLLIPSSSLDAGMTFDVDAVQRILAGYLEHESEAAQLDYNTDDDFISAASPPNDVGMIGRLMEAYLAEIASDTNLPIDKFTGLAEMIPERARFNKDSMYRAIDMYLKAHPHLSEPERKKTMVQVLYHEQRRLREAPTQAPSGASSFRRPPTAPTPSLMGRHTRGGAAPADEVSQLQRENDELKMELLRLKMRLRGPVRAAPSDWRLCMGVISQGDSSVEG</sequence>
<dbReference type="Proteomes" id="UP000004995">
    <property type="component" value="Unassembled WGS sequence"/>
</dbReference>
<evidence type="ECO:0000313" key="6">
    <source>
        <dbReference type="EnsemblPlants" id="KQL03516"/>
    </source>
</evidence>
<dbReference type="Gramene" id="KQL03516">
    <property type="protein sequence ID" value="KQL03516"/>
    <property type="gene ID" value="SETIT_004927mg"/>
</dbReference>
<dbReference type="InterPro" id="IPR027356">
    <property type="entry name" value="NPH3_dom"/>
</dbReference>
<dbReference type="EMBL" id="CM003532">
    <property type="protein sequence ID" value="RCV23740.1"/>
    <property type="molecule type" value="Genomic_DNA"/>
</dbReference>
<dbReference type="EMBL" id="AGNK02002767">
    <property type="status" value="NOT_ANNOTATED_CDS"/>
    <property type="molecule type" value="Genomic_DNA"/>
</dbReference>
<accession>K3XSM7</accession>
<dbReference type="AlphaFoldDB" id="K3XSM7"/>
<evidence type="ECO:0000256" key="1">
    <source>
        <dbReference type="ARBA" id="ARBA00022786"/>
    </source>
</evidence>
<dbReference type="STRING" id="4555.K3XSM7"/>
<dbReference type="OrthoDB" id="624345at2759"/>
<reference evidence="5" key="2">
    <citation type="submission" date="2015-07" db="EMBL/GenBank/DDBJ databases">
        <authorList>
            <person name="Noorani M."/>
        </authorList>
    </citation>
    <scope>NUCLEOTIDE SEQUENCE</scope>
    <source>
        <strain evidence="5">Yugu1</strain>
    </source>
</reference>
<dbReference type="GO" id="GO:0016567">
    <property type="term" value="P:protein ubiquitination"/>
    <property type="evidence" value="ECO:0007669"/>
    <property type="project" value="UniProtKB-UniPathway"/>
</dbReference>
<dbReference type="HOGENOM" id="CLU_1144234_0_0_1"/>
<name>K3XSM7_SETIT</name>
<comment type="similarity">
    <text evidence="2">Belongs to the NPH3 family.</text>
</comment>
<gene>
    <name evidence="5" type="ORF">SETIT_5G029900v2</name>
</gene>
<dbReference type="InterPro" id="IPR043454">
    <property type="entry name" value="NPH3/RPT2-like"/>
</dbReference>
<proteinExistence type="inferred from homology"/>
<dbReference type="eggNOG" id="ENOG502QUFV">
    <property type="taxonomic scope" value="Eukaryota"/>
</dbReference>
<evidence type="ECO:0000313" key="7">
    <source>
        <dbReference type="Proteomes" id="UP000004995"/>
    </source>
</evidence>
<feature type="region of interest" description="Disordered" evidence="3">
    <location>
        <begin position="155"/>
        <end position="199"/>
    </location>
</feature>
<organism evidence="5">
    <name type="scientific">Setaria italica</name>
    <name type="common">Foxtail millet</name>
    <name type="synonym">Panicum italicum</name>
    <dbReference type="NCBI Taxonomy" id="4555"/>
    <lineage>
        <taxon>Eukaryota</taxon>
        <taxon>Viridiplantae</taxon>
        <taxon>Streptophyta</taxon>
        <taxon>Embryophyta</taxon>
        <taxon>Tracheophyta</taxon>
        <taxon>Spermatophyta</taxon>
        <taxon>Magnoliopsida</taxon>
        <taxon>Liliopsida</taxon>
        <taxon>Poales</taxon>
        <taxon>Poaceae</taxon>
        <taxon>PACMAD clade</taxon>
        <taxon>Panicoideae</taxon>
        <taxon>Panicodae</taxon>
        <taxon>Paniceae</taxon>
        <taxon>Cenchrinae</taxon>
        <taxon>Setaria</taxon>
    </lineage>
</organism>
<evidence type="ECO:0000256" key="3">
    <source>
        <dbReference type="SAM" id="MobiDB-lite"/>
    </source>
</evidence>
<reference evidence="6" key="3">
    <citation type="submission" date="2018-08" db="UniProtKB">
        <authorList>
            <consortium name="EnsemblPlants"/>
        </authorList>
    </citation>
    <scope>IDENTIFICATION</scope>
    <source>
        <strain evidence="6">Yugu1</strain>
    </source>
</reference>
<dbReference type="PROSITE" id="PS51649">
    <property type="entry name" value="NPH3"/>
    <property type="match status" value="1"/>
</dbReference>
<keyword evidence="1" id="KW-0833">Ubl conjugation pathway</keyword>
<evidence type="ECO:0000256" key="2">
    <source>
        <dbReference type="PROSITE-ProRule" id="PRU00982"/>
    </source>
</evidence>
<dbReference type="PANTHER" id="PTHR32370">
    <property type="entry name" value="OS12G0117600 PROTEIN"/>
    <property type="match status" value="1"/>
</dbReference>